<dbReference type="EMBL" id="OA574331">
    <property type="protein sequence ID" value="CAD7205195.1"/>
    <property type="molecule type" value="Genomic_DNA"/>
</dbReference>
<name>A0A7R8ZH11_TIMDO</name>
<sequence>MGCCPCALIPYCTDSCKNINHYCPSCEGIFGDSPELVLLLFWGLNPRSTPNPNKRRAPAPLHFGARGHKFDSRGTRAYYCEDKTSLESVGGVGMRTEMNKVSGKLWEERTIAMRFAEDSMVSEKRNNYKNKMRRDEHNMAFTMKRRTQFTLYTAVNGQRGNGYLLKKIDLRCPIPRTRFHSIGTHPEGVLNVQHNFLKEETNVQRQQCKHLGTGVIVCAATGATCLPHHTYLLVLTLATEATSSNCLRCLTASRDLFSNREDTYLLLPSSSWLGVHHQIPSSCGPEGCPVNYSFNSPASRTDRVQLVTASIQLYQLSDDTDDLLVKRGQLCNGLGFLRGPYHHALQSGPQGDYSRRYYRKSCGQEPSWTVLSEPAGVNNTEKFDSAISPPIRASSHDWKAFSIATWSENRLPANDFC</sequence>
<gene>
    <name evidence="2" type="ORF">TDIB3V08_LOCUS11349</name>
</gene>
<proteinExistence type="predicted"/>
<evidence type="ECO:0000313" key="2">
    <source>
        <dbReference type="EMBL" id="CAD7205195.1"/>
    </source>
</evidence>
<dbReference type="AlphaFoldDB" id="A0A7R8ZH11"/>
<dbReference type="InterPro" id="IPR006629">
    <property type="entry name" value="LITAF"/>
</dbReference>
<accession>A0A7R8ZH11</accession>
<protein>
    <recommendedName>
        <fullName evidence="1">LITAF domain-containing protein</fullName>
    </recommendedName>
</protein>
<feature type="domain" description="LITAF" evidence="1">
    <location>
        <begin position="1"/>
        <end position="35"/>
    </location>
</feature>
<reference evidence="2" key="1">
    <citation type="submission" date="2020-11" db="EMBL/GenBank/DDBJ databases">
        <authorList>
            <person name="Tran Van P."/>
        </authorList>
    </citation>
    <scope>NUCLEOTIDE SEQUENCE</scope>
</reference>
<organism evidence="2">
    <name type="scientific">Timema douglasi</name>
    <name type="common">Walking stick</name>
    <dbReference type="NCBI Taxonomy" id="61478"/>
    <lineage>
        <taxon>Eukaryota</taxon>
        <taxon>Metazoa</taxon>
        <taxon>Ecdysozoa</taxon>
        <taxon>Arthropoda</taxon>
        <taxon>Hexapoda</taxon>
        <taxon>Insecta</taxon>
        <taxon>Pterygota</taxon>
        <taxon>Neoptera</taxon>
        <taxon>Polyneoptera</taxon>
        <taxon>Phasmatodea</taxon>
        <taxon>Timematodea</taxon>
        <taxon>Timematoidea</taxon>
        <taxon>Timematidae</taxon>
        <taxon>Timema</taxon>
    </lineage>
</organism>
<evidence type="ECO:0000259" key="1">
    <source>
        <dbReference type="PROSITE" id="PS51837"/>
    </source>
</evidence>
<dbReference type="PROSITE" id="PS51837">
    <property type="entry name" value="LITAF"/>
    <property type="match status" value="1"/>
</dbReference>
<dbReference type="Pfam" id="PF10601">
    <property type="entry name" value="zf-LITAF-like"/>
    <property type="match status" value="1"/>
</dbReference>